<comment type="caution">
    <text evidence="2">The sequence shown here is derived from an EMBL/GenBank/DDBJ whole genome shotgun (WGS) entry which is preliminary data.</text>
</comment>
<dbReference type="Proteomes" id="UP001472677">
    <property type="component" value="Unassembled WGS sequence"/>
</dbReference>
<evidence type="ECO:0000256" key="1">
    <source>
        <dbReference type="SAM" id="MobiDB-lite"/>
    </source>
</evidence>
<keyword evidence="3" id="KW-1185">Reference proteome</keyword>
<name>A0ABR2FXE5_9ROSI</name>
<organism evidence="2 3">
    <name type="scientific">Hibiscus sabdariffa</name>
    <name type="common">roselle</name>
    <dbReference type="NCBI Taxonomy" id="183260"/>
    <lineage>
        <taxon>Eukaryota</taxon>
        <taxon>Viridiplantae</taxon>
        <taxon>Streptophyta</taxon>
        <taxon>Embryophyta</taxon>
        <taxon>Tracheophyta</taxon>
        <taxon>Spermatophyta</taxon>
        <taxon>Magnoliopsida</taxon>
        <taxon>eudicotyledons</taxon>
        <taxon>Gunneridae</taxon>
        <taxon>Pentapetalae</taxon>
        <taxon>rosids</taxon>
        <taxon>malvids</taxon>
        <taxon>Malvales</taxon>
        <taxon>Malvaceae</taxon>
        <taxon>Malvoideae</taxon>
        <taxon>Hibiscus</taxon>
    </lineage>
</organism>
<reference evidence="2 3" key="1">
    <citation type="journal article" date="2024" name="G3 (Bethesda)">
        <title>Genome assembly of Hibiscus sabdariffa L. provides insights into metabolisms of medicinal natural products.</title>
        <authorList>
            <person name="Kim T."/>
        </authorList>
    </citation>
    <scope>NUCLEOTIDE SEQUENCE [LARGE SCALE GENOMIC DNA]</scope>
    <source>
        <strain evidence="2">TK-2024</strain>
        <tissue evidence="2">Old leaves</tissue>
    </source>
</reference>
<gene>
    <name evidence="2" type="ORF">V6N12_023332</name>
</gene>
<evidence type="ECO:0000313" key="3">
    <source>
        <dbReference type="Proteomes" id="UP001472677"/>
    </source>
</evidence>
<feature type="compositionally biased region" description="Basic residues" evidence="1">
    <location>
        <begin position="1"/>
        <end position="11"/>
    </location>
</feature>
<protein>
    <submittedName>
        <fullName evidence="2">Uncharacterized protein</fullName>
    </submittedName>
</protein>
<accession>A0ABR2FXE5</accession>
<proteinExistence type="predicted"/>
<evidence type="ECO:0000313" key="2">
    <source>
        <dbReference type="EMBL" id="KAK8588920.1"/>
    </source>
</evidence>
<dbReference type="EMBL" id="JBBPBM010000004">
    <property type="protein sequence ID" value="KAK8588920.1"/>
    <property type="molecule type" value="Genomic_DNA"/>
</dbReference>
<sequence>MPRAASQKHSKVRFEKPITQPLQPCEGPHHTMPPRIPYKPFHRYLTYATPQEDASNKFYNGEYAQTKHSPVLPTDLQRYTLAADSSPGPRS</sequence>
<feature type="region of interest" description="Disordered" evidence="1">
    <location>
        <begin position="1"/>
        <end position="36"/>
    </location>
</feature>